<gene>
    <name evidence="3" type="ORF">C3942_02375</name>
</gene>
<proteinExistence type="predicted"/>
<keyword evidence="2" id="KW-0732">Signal</keyword>
<feature type="region of interest" description="Disordered" evidence="1">
    <location>
        <begin position="83"/>
        <end position="102"/>
    </location>
</feature>
<dbReference type="Proteomes" id="UP000238220">
    <property type="component" value="Unassembled WGS sequence"/>
</dbReference>
<dbReference type="Pfam" id="PF17263">
    <property type="entry name" value="DUF5329"/>
    <property type="match status" value="1"/>
</dbReference>
<organism evidence="3 4">
    <name type="scientific">Solimonas fluminis</name>
    <dbReference type="NCBI Taxonomy" id="2086571"/>
    <lineage>
        <taxon>Bacteria</taxon>
        <taxon>Pseudomonadati</taxon>
        <taxon>Pseudomonadota</taxon>
        <taxon>Gammaproteobacteria</taxon>
        <taxon>Nevskiales</taxon>
        <taxon>Nevskiaceae</taxon>
        <taxon>Solimonas</taxon>
    </lineage>
</organism>
<evidence type="ECO:0000313" key="4">
    <source>
        <dbReference type="Proteomes" id="UP000238220"/>
    </source>
</evidence>
<dbReference type="OrthoDB" id="344871at2"/>
<feature type="chain" id="PRO_5015490479" description="DUF5329 domain-containing protein" evidence="2">
    <location>
        <begin position="17"/>
        <end position="132"/>
    </location>
</feature>
<accession>A0A2S5TM14</accession>
<dbReference type="AlphaFoldDB" id="A0A2S5TM14"/>
<protein>
    <recommendedName>
        <fullName evidence="5">DUF5329 domain-containing protein</fullName>
    </recommendedName>
</protein>
<keyword evidence="4" id="KW-1185">Reference proteome</keyword>
<evidence type="ECO:0000256" key="1">
    <source>
        <dbReference type="SAM" id="MobiDB-lite"/>
    </source>
</evidence>
<evidence type="ECO:0000313" key="3">
    <source>
        <dbReference type="EMBL" id="PPE76035.1"/>
    </source>
</evidence>
<evidence type="ECO:0008006" key="5">
    <source>
        <dbReference type="Google" id="ProtNLM"/>
    </source>
</evidence>
<feature type="signal peptide" evidence="2">
    <location>
        <begin position="1"/>
        <end position="16"/>
    </location>
</feature>
<dbReference type="EMBL" id="PSNW01000001">
    <property type="protein sequence ID" value="PPE76035.1"/>
    <property type="molecule type" value="Genomic_DNA"/>
</dbReference>
<sequence>MPIGLSLILAAAPAAAAELPPAAAAEIGRLLDRLGDSDCRFNRNGSWHSAADARQHLGKKLDYLRGKGMLASTEDFIAKAGTGSSVSGKPYQVQCGTQAPRPSADWLRGQLRGLRAPAVPTAEIGPSGSGAK</sequence>
<reference evidence="3 4" key="1">
    <citation type="submission" date="2018-02" db="EMBL/GenBank/DDBJ databases">
        <title>Genome sequencing of Solimonas sp. HR-BB.</title>
        <authorList>
            <person name="Lee Y."/>
            <person name="Jeon C.O."/>
        </authorList>
    </citation>
    <scope>NUCLEOTIDE SEQUENCE [LARGE SCALE GENOMIC DNA]</scope>
    <source>
        <strain evidence="3 4">HR-BB</strain>
    </source>
</reference>
<name>A0A2S5TM14_9GAMM</name>
<evidence type="ECO:0000256" key="2">
    <source>
        <dbReference type="SAM" id="SignalP"/>
    </source>
</evidence>
<comment type="caution">
    <text evidence="3">The sequence shown here is derived from an EMBL/GenBank/DDBJ whole genome shotgun (WGS) entry which is preliminary data.</text>
</comment>
<dbReference type="InterPro" id="IPR035242">
    <property type="entry name" value="DUF5329"/>
</dbReference>